<dbReference type="EMBL" id="BACI01000002">
    <property type="protein sequence ID" value="GAA10553.1"/>
    <property type="molecule type" value="Genomic_DNA"/>
</dbReference>
<dbReference type="PANTHER" id="PTHR43048">
    <property type="entry name" value="METHYLMALONYL-COA EPIMERASE"/>
    <property type="match status" value="1"/>
</dbReference>
<evidence type="ECO:0000259" key="2">
    <source>
        <dbReference type="PROSITE" id="PS51819"/>
    </source>
</evidence>
<dbReference type="PROSITE" id="PS51819">
    <property type="entry name" value="VOC"/>
    <property type="match status" value="1"/>
</dbReference>
<dbReference type="Proteomes" id="UP000003558">
    <property type="component" value="Unassembled WGS sequence"/>
</dbReference>
<evidence type="ECO:0000313" key="3">
    <source>
        <dbReference type="EMBL" id="GAA10553.1"/>
    </source>
</evidence>
<reference evidence="3 4" key="1">
    <citation type="submission" date="2011-05" db="EMBL/GenBank/DDBJ databases">
        <title>Whole genome shotgun sequence of Gordonia alkanivorans NBRC 16433.</title>
        <authorList>
            <person name="Hosoyama A."/>
            <person name="Nakamura S."/>
            <person name="Takarada H."/>
            <person name="Tsuchikane K."/>
            <person name="Yamazaki S."/>
            <person name="Fujita N."/>
        </authorList>
    </citation>
    <scope>NUCLEOTIDE SEQUENCE [LARGE SCALE GENOMIC DNA]</scope>
    <source>
        <strain evidence="3 4">NBRC 16433</strain>
    </source>
</reference>
<dbReference type="PANTHER" id="PTHR43048:SF3">
    <property type="entry name" value="METHYLMALONYL-COA EPIMERASE, MITOCHONDRIAL"/>
    <property type="match status" value="1"/>
</dbReference>
<dbReference type="STRING" id="1027371.GOALK_002_00180"/>
<dbReference type="GO" id="GO:0046491">
    <property type="term" value="P:L-methylmalonyl-CoA metabolic process"/>
    <property type="evidence" value="ECO:0007669"/>
    <property type="project" value="TreeGrafter"/>
</dbReference>
<evidence type="ECO:0000256" key="1">
    <source>
        <dbReference type="ARBA" id="ARBA00022723"/>
    </source>
</evidence>
<dbReference type="eggNOG" id="COG0346">
    <property type="taxonomic scope" value="Bacteria"/>
</dbReference>
<dbReference type="Gene3D" id="3.10.180.10">
    <property type="entry name" value="2,3-Dihydroxybiphenyl 1,2-Dioxygenase, domain 1"/>
    <property type="match status" value="1"/>
</dbReference>
<dbReference type="SUPFAM" id="SSF54593">
    <property type="entry name" value="Glyoxalase/Bleomycin resistance protein/Dihydroxybiphenyl dioxygenase"/>
    <property type="match status" value="1"/>
</dbReference>
<keyword evidence="1" id="KW-0479">Metal-binding</keyword>
<dbReference type="GO" id="GO:0046872">
    <property type="term" value="F:metal ion binding"/>
    <property type="evidence" value="ECO:0007669"/>
    <property type="project" value="UniProtKB-KW"/>
</dbReference>
<dbReference type="Pfam" id="PF00903">
    <property type="entry name" value="Glyoxalase"/>
    <property type="match status" value="1"/>
</dbReference>
<proteinExistence type="predicted"/>
<dbReference type="InterPro" id="IPR051785">
    <property type="entry name" value="MMCE/EMCE_epimerase"/>
</dbReference>
<accession>F9VPL4</accession>
<protein>
    <recommendedName>
        <fullName evidence="2">VOC domain-containing protein</fullName>
    </recommendedName>
</protein>
<organism evidence="3 4">
    <name type="scientific">Gordonia alkanivorans NBRC 16433</name>
    <dbReference type="NCBI Taxonomy" id="1027371"/>
    <lineage>
        <taxon>Bacteria</taxon>
        <taxon>Bacillati</taxon>
        <taxon>Actinomycetota</taxon>
        <taxon>Actinomycetes</taxon>
        <taxon>Mycobacteriales</taxon>
        <taxon>Gordoniaceae</taxon>
        <taxon>Gordonia</taxon>
    </lineage>
</organism>
<dbReference type="RefSeq" id="WP_006356735.1">
    <property type="nucleotide sequence ID" value="NZ_BACI01000002.1"/>
</dbReference>
<comment type="caution">
    <text evidence="3">The sequence shown here is derived from an EMBL/GenBank/DDBJ whole genome shotgun (WGS) entry which is preliminary data.</text>
</comment>
<dbReference type="GO" id="GO:0004493">
    <property type="term" value="F:methylmalonyl-CoA epimerase activity"/>
    <property type="evidence" value="ECO:0007669"/>
    <property type="project" value="TreeGrafter"/>
</dbReference>
<name>F9VPL4_9ACTN</name>
<sequence>MEAEEFMAAALSKPVVDLGIVTMNIDEMTCFYRDVLGLPELDRIRMGGVSITRFQLGDALLKMLVYDTAPASTAAVGGIGASTGIRYLTISVDDLAELLADCRESGIASVLKEPFEVESGTWIAFVTDPDGNTIEFVQRDDAA</sequence>
<dbReference type="InterPro" id="IPR037523">
    <property type="entry name" value="VOC_core"/>
</dbReference>
<gene>
    <name evidence="3" type="ORF">GOALK_002_00180</name>
</gene>
<dbReference type="InterPro" id="IPR029068">
    <property type="entry name" value="Glyas_Bleomycin-R_OHBP_Dase"/>
</dbReference>
<dbReference type="AlphaFoldDB" id="F9VPL4"/>
<feature type="domain" description="VOC" evidence="2">
    <location>
        <begin position="14"/>
        <end position="139"/>
    </location>
</feature>
<dbReference type="InterPro" id="IPR004360">
    <property type="entry name" value="Glyas_Fos-R_dOase_dom"/>
</dbReference>
<evidence type="ECO:0000313" key="4">
    <source>
        <dbReference type="Proteomes" id="UP000003558"/>
    </source>
</evidence>